<keyword evidence="14" id="KW-1185">Reference proteome</keyword>
<feature type="domain" description="DAGKc" evidence="12">
    <location>
        <begin position="1"/>
        <end position="131"/>
    </location>
</feature>
<evidence type="ECO:0000256" key="9">
    <source>
        <dbReference type="ARBA" id="ARBA00023098"/>
    </source>
</evidence>
<evidence type="ECO:0000256" key="2">
    <source>
        <dbReference type="ARBA" id="ARBA00022516"/>
    </source>
</evidence>
<reference evidence="13 14" key="1">
    <citation type="submission" date="2018-06" db="EMBL/GenBank/DDBJ databases">
        <authorList>
            <consortium name="Pathogen Informatics"/>
            <person name="Doyle S."/>
        </authorList>
    </citation>
    <scope>NUCLEOTIDE SEQUENCE [LARGE SCALE GENOMIC DNA]</scope>
    <source>
        <strain evidence="13 14">NCTC11190</strain>
    </source>
</reference>
<dbReference type="InterPro" id="IPR001206">
    <property type="entry name" value="Diacylglycerol_kinase_cat_dom"/>
</dbReference>
<name>A0A379MW67_9BACT</name>
<evidence type="ECO:0000256" key="7">
    <source>
        <dbReference type="ARBA" id="ARBA00022840"/>
    </source>
</evidence>
<keyword evidence="11" id="KW-1208">Phospholipid metabolism</keyword>
<dbReference type="GO" id="GO:0046872">
    <property type="term" value="F:metal ion binding"/>
    <property type="evidence" value="ECO:0007669"/>
    <property type="project" value="UniProtKB-KW"/>
</dbReference>
<evidence type="ECO:0000256" key="10">
    <source>
        <dbReference type="ARBA" id="ARBA00023209"/>
    </source>
</evidence>
<keyword evidence="8" id="KW-0460">Magnesium</keyword>
<dbReference type="NCBIfam" id="NF009605">
    <property type="entry name" value="PRK13059.1"/>
    <property type="match status" value="1"/>
</dbReference>
<dbReference type="PROSITE" id="PS50146">
    <property type="entry name" value="DAGK"/>
    <property type="match status" value="1"/>
</dbReference>
<keyword evidence="7" id="KW-0067">ATP-binding</keyword>
<dbReference type="GO" id="GO:0005524">
    <property type="term" value="F:ATP binding"/>
    <property type="evidence" value="ECO:0007669"/>
    <property type="project" value="UniProtKB-KW"/>
</dbReference>
<dbReference type="OrthoDB" id="9786026at2"/>
<keyword evidence="10" id="KW-0594">Phospholipid biosynthesis</keyword>
<comment type="cofactor">
    <cofactor evidence="1">
        <name>Mg(2+)</name>
        <dbReference type="ChEBI" id="CHEBI:18420"/>
    </cofactor>
</comment>
<dbReference type="InterPro" id="IPR050187">
    <property type="entry name" value="Lipid_Phosphate_FormReg"/>
</dbReference>
<dbReference type="PANTHER" id="PTHR12358">
    <property type="entry name" value="SPHINGOSINE KINASE"/>
    <property type="match status" value="1"/>
</dbReference>
<evidence type="ECO:0000256" key="11">
    <source>
        <dbReference type="ARBA" id="ARBA00023264"/>
    </source>
</evidence>
<dbReference type="RefSeq" id="WP_027291336.1">
    <property type="nucleotide sequence ID" value="NZ_CALVFX010000006.1"/>
</dbReference>
<proteinExistence type="predicted"/>
<dbReference type="Pfam" id="PF00781">
    <property type="entry name" value="DAGK_cat"/>
    <property type="match status" value="1"/>
</dbReference>
<dbReference type="STRING" id="880526.GCA_000427365_01699"/>
<evidence type="ECO:0000256" key="4">
    <source>
        <dbReference type="ARBA" id="ARBA00022723"/>
    </source>
</evidence>
<dbReference type="EMBL" id="UGVL01000001">
    <property type="protein sequence ID" value="SUE34882.1"/>
    <property type="molecule type" value="Genomic_DNA"/>
</dbReference>
<keyword evidence="9" id="KW-0443">Lipid metabolism</keyword>
<evidence type="ECO:0000256" key="5">
    <source>
        <dbReference type="ARBA" id="ARBA00022741"/>
    </source>
</evidence>
<keyword evidence="2" id="KW-0444">Lipid biosynthesis</keyword>
<evidence type="ECO:0000256" key="8">
    <source>
        <dbReference type="ARBA" id="ARBA00022842"/>
    </source>
</evidence>
<dbReference type="Pfam" id="PF19279">
    <property type="entry name" value="YegS_C"/>
    <property type="match status" value="1"/>
</dbReference>
<sequence length="298" mass="33101">MKNAIFLYNPISGEAQTVGQLDRIAMYYQRAGYVLTLFRITRDRGLSSLSALVAELAPDHLLAAGGDGTINRLVNYLKHKNIVIPIAILPMGTANDFAHLIGMPDNLPDACRAILNGKVRYLDMGRVNNRYFINVLSCGLFTEVSQKTPTALKNTFGKLAYYFSSLSELPSFRKMNIEVTADEIAFKGSCLLLLVFNGRTAGNLKLAKHSSVEDGLLDVLIIRGENIVENIKNVFHFLVKKKDAAYPSDIVYFQTRRLHIENDQPTTDIDGEKGPDFPLDIECLPASLPIIVPQEPEE</sequence>
<evidence type="ECO:0000256" key="3">
    <source>
        <dbReference type="ARBA" id="ARBA00022679"/>
    </source>
</evidence>
<dbReference type="GO" id="GO:0004143">
    <property type="term" value="F:ATP-dependent diacylglycerol kinase activity"/>
    <property type="evidence" value="ECO:0007669"/>
    <property type="project" value="UniProtKB-EC"/>
</dbReference>
<dbReference type="EC" id="2.7.1.107" evidence="13"/>
<dbReference type="GO" id="GO:0005886">
    <property type="term" value="C:plasma membrane"/>
    <property type="evidence" value="ECO:0007669"/>
    <property type="project" value="TreeGrafter"/>
</dbReference>
<protein>
    <submittedName>
        <fullName evidence="13">Diacylglycerol kinase</fullName>
        <ecNumber evidence="13">2.7.1.107</ecNumber>
    </submittedName>
</protein>
<dbReference type="InterPro" id="IPR016064">
    <property type="entry name" value="NAD/diacylglycerol_kinase_sf"/>
</dbReference>
<evidence type="ECO:0000313" key="14">
    <source>
        <dbReference type="Proteomes" id="UP000255233"/>
    </source>
</evidence>
<dbReference type="Gene3D" id="2.60.200.40">
    <property type="match status" value="1"/>
</dbReference>
<dbReference type="GO" id="GO:0008654">
    <property type="term" value="P:phospholipid biosynthetic process"/>
    <property type="evidence" value="ECO:0007669"/>
    <property type="project" value="UniProtKB-KW"/>
</dbReference>
<dbReference type="SMART" id="SM00046">
    <property type="entry name" value="DAGKc"/>
    <property type="match status" value="1"/>
</dbReference>
<keyword evidence="4" id="KW-0479">Metal-binding</keyword>
<dbReference type="NCBIfam" id="TIGR00147">
    <property type="entry name" value="YegS/Rv2252/BmrU family lipid kinase"/>
    <property type="match status" value="1"/>
</dbReference>
<dbReference type="InterPro" id="IPR005218">
    <property type="entry name" value="Diacylglycerol/lipid_kinase"/>
</dbReference>
<dbReference type="SUPFAM" id="SSF111331">
    <property type="entry name" value="NAD kinase/diacylglycerol kinase-like"/>
    <property type="match status" value="1"/>
</dbReference>
<dbReference type="Proteomes" id="UP000255233">
    <property type="component" value="Unassembled WGS sequence"/>
</dbReference>
<dbReference type="AlphaFoldDB" id="A0A379MW67"/>
<keyword evidence="3 13" id="KW-0808">Transferase</keyword>
<accession>A0A379MW67</accession>
<dbReference type="InterPro" id="IPR045540">
    <property type="entry name" value="YegS/DAGK_C"/>
</dbReference>
<keyword evidence="5" id="KW-0547">Nucleotide-binding</keyword>
<evidence type="ECO:0000256" key="1">
    <source>
        <dbReference type="ARBA" id="ARBA00001946"/>
    </source>
</evidence>
<evidence type="ECO:0000259" key="12">
    <source>
        <dbReference type="PROSITE" id="PS50146"/>
    </source>
</evidence>
<dbReference type="PANTHER" id="PTHR12358:SF106">
    <property type="entry name" value="LIPID KINASE YEGS"/>
    <property type="match status" value="1"/>
</dbReference>
<dbReference type="Gene3D" id="3.40.50.10330">
    <property type="entry name" value="Probable inorganic polyphosphate/atp-NAD kinase, domain 1"/>
    <property type="match status" value="1"/>
</dbReference>
<evidence type="ECO:0000256" key="6">
    <source>
        <dbReference type="ARBA" id="ARBA00022777"/>
    </source>
</evidence>
<evidence type="ECO:0000313" key="13">
    <source>
        <dbReference type="EMBL" id="SUE34882.1"/>
    </source>
</evidence>
<keyword evidence="6 13" id="KW-0418">Kinase</keyword>
<organism evidence="13 14">
    <name type="scientific">Rikenella microfusus</name>
    <dbReference type="NCBI Taxonomy" id="28139"/>
    <lineage>
        <taxon>Bacteria</taxon>
        <taxon>Pseudomonadati</taxon>
        <taxon>Bacteroidota</taxon>
        <taxon>Bacteroidia</taxon>
        <taxon>Bacteroidales</taxon>
        <taxon>Rikenellaceae</taxon>
        <taxon>Rikenella</taxon>
    </lineage>
</organism>
<dbReference type="InterPro" id="IPR017438">
    <property type="entry name" value="ATP-NAD_kinase_N"/>
</dbReference>
<gene>
    <name evidence="13" type="primary">dagK_2</name>
    <name evidence="13" type="ORF">NCTC11190_02119</name>
</gene>